<sequence length="391" mass="43672">MPSSTLPGLNISCHVHSSATDFLDVAESTLVIRERAANTILPQALKLRTIEQRAHRRTLSGAPLSQKSHEFLRTDDCEQCRAVRDVSTHEHLWLTVWSQSSSYPLSPSTPTLDLVLSCTKSEIDNLPIFLWSRRDPPSLTRDYLVPRLTVLIRHLRSVVPTTRVFSAFSPTIITKTFAACWHNETGIMSHPIPYYEAVLSYLTRDSLTHNPVSARPRPPFTLRQATAADMEDVAVQCYDFALDSDFPIGGDGARLEAATYIKRGQVYLCEVELSSGIHEVASIVAVTRNTSRHATITKVHTAPKHRKLGFAELLVRFVCQHLLYEEGSRFGRAPHDTAPYDTVALYVANENTAAATVYDRVGFQGLMGKPRPQGIEDVLELGFKDSIKGYW</sequence>
<dbReference type="AlphaFoldDB" id="A0A9P6B280"/>
<dbReference type="SUPFAM" id="SSF55729">
    <property type="entry name" value="Acyl-CoA N-acyltransferases (Nat)"/>
    <property type="match status" value="1"/>
</dbReference>
<protein>
    <recommendedName>
        <fullName evidence="3">N-acetyltransferase domain-containing protein</fullName>
    </recommendedName>
</protein>
<comment type="caution">
    <text evidence="1">The sequence shown here is derived from an EMBL/GenBank/DDBJ whole genome shotgun (WGS) entry which is preliminary data.</text>
</comment>
<dbReference type="InterPro" id="IPR016181">
    <property type="entry name" value="Acyl_CoA_acyltransferase"/>
</dbReference>
<evidence type="ECO:0000313" key="2">
    <source>
        <dbReference type="Proteomes" id="UP000886523"/>
    </source>
</evidence>
<evidence type="ECO:0000313" key="1">
    <source>
        <dbReference type="EMBL" id="KAF9516032.1"/>
    </source>
</evidence>
<name>A0A9P6B280_9AGAM</name>
<dbReference type="Gene3D" id="3.40.630.30">
    <property type="match status" value="1"/>
</dbReference>
<proteinExistence type="predicted"/>
<reference evidence="1" key="1">
    <citation type="journal article" date="2020" name="Nat. Commun.">
        <title>Large-scale genome sequencing of mycorrhizal fungi provides insights into the early evolution of symbiotic traits.</title>
        <authorList>
            <person name="Miyauchi S."/>
            <person name="Kiss E."/>
            <person name="Kuo A."/>
            <person name="Drula E."/>
            <person name="Kohler A."/>
            <person name="Sanchez-Garcia M."/>
            <person name="Morin E."/>
            <person name="Andreopoulos B."/>
            <person name="Barry K.W."/>
            <person name="Bonito G."/>
            <person name="Buee M."/>
            <person name="Carver A."/>
            <person name="Chen C."/>
            <person name="Cichocki N."/>
            <person name="Clum A."/>
            <person name="Culley D."/>
            <person name="Crous P.W."/>
            <person name="Fauchery L."/>
            <person name="Girlanda M."/>
            <person name="Hayes R.D."/>
            <person name="Keri Z."/>
            <person name="LaButti K."/>
            <person name="Lipzen A."/>
            <person name="Lombard V."/>
            <person name="Magnuson J."/>
            <person name="Maillard F."/>
            <person name="Murat C."/>
            <person name="Nolan M."/>
            <person name="Ohm R.A."/>
            <person name="Pangilinan J."/>
            <person name="Pereira M.F."/>
            <person name="Perotto S."/>
            <person name="Peter M."/>
            <person name="Pfister S."/>
            <person name="Riley R."/>
            <person name="Sitrit Y."/>
            <person name="Stielow J.B."/>
            <person name="Szollosi G."/>
            <person name="Zifcakova L."/>
            <person name="Stursova M."/>
            <person name="Spatafora J.W."/>
            <person name="Tedersoo L."/>
            <person name="Vaario L.M."/>
            <person name="Yamada A."/>
            <person name="Yan M."/>
            <person name="Wang P."/>
            <person name="Xu J."/>
            <person name="Bruns T."/>
            <person name="Baldrian P."/>
            <person name="Vilgalys R."/>
            <person name="Dunand C."/>
            <person name="Henrissat B."/>
            <person name="Grigoriev I.V."/>
            <person name="Hibbett D."/>
            <person name="Nagy L.G."/>
            <person name="Martin F.M."/>
        </authorList>
    </citation>
    <scope>NUCLEOTIDE SEQUENCE</scope>
    <source>
        <strain evidence="1">UP504</strain>
    </source>
</reference>
<evidence type="ECO:0008006" key="3">
    <source>
        <dbReference type="Google" id="ProtNLM"/>
    </source>
</evidence>
<gene>
    <name evidence="1" type="ORF">BS47DRAFT_713309</name>
</gene>
<keyword evidence="2" id="KW-1185">Reference proteome</keyword>
<organism evidence="1 2">
    <name type="scientific">Hydnum rufescens UP504</name>
    <dbReference type="NCBI Taxonomy" id="1448309"/>
    <lineage>
        <taxon>Eukaryota</taxon>
        <taxon>Fungi</taxon>
        <taxon>Dikarya</taxon>
        <taxon>Basidiomycota</taxon>
        <taxon>Agaricomycotina</taxon>
        <taxon>Agaricomycetes</taxon>
        <taxon>Cantharellales</taxon>
        <taxon>Hydnaceae</taxon>
        <taxon>Hydnum</taxon>
    </lineage>
</organism>
<dbReference type="OrthoDB" id="5372118at2759"/>
<dbReference type="EMBL" id="MU128944">
    <property type="protein sequence ID" value="KAF9516032.1"/>
    <property type="molecule type" value="Genomic_DNA"/>
</dbReference>
<dbReference type="Proteomes" id="UP000886523">
    <property type="component" value="Unassembled WGS sequence"/>
</dbReference>
<accession>A0A9P6B280</accession>